<sequence>MTNLFKKPTPGGELKPATTQLLVDDETSNQEFLVVTLEEGGEEFRIPFLVNYGTRCQPNKFERLIVLDHKSYKFYIITVNNQNSELIIDNENGRLKFIFDTHIYSINTNKILEEKLGYKKDLNQVVVKNYDYENIPNRPKYYNSKYRTLVPENFNIFRDQLCESTGQDGVDFIGVFSLIDTEIRMPPVKTNDVYEFFSIARCYATFKEIGVDKVYAVPVPRDMKCYVDNNNCTIRMVDSTDDVTYKVDSAELSIQEFKILTNNVFRFKVIIAKNLEEAMITGLSRLRGLRPDDR</sequence>
<name>A0A7S7LGV5_CRYPV</name>
<evidence type="ECO:0000313" key="1">
    <source>
        <dbReference type="EMBL" id="QOY41433.1"/>
    </source>
</evidence>
<accession>A0A7S7LGV5</accession>
<reference evidence="1 2" key="1">
    <citation type="submission" date="2019-09" db="EMBL/GenBank/DDBJ databases">
        <title>Consistent, comparative and evidence-based genome assembly and annotation for Cryptosporidium parvum, C. hominis and C. tyzzeri.</title>
        <authorList>
            <person name="Baptista R.P."/>
            <person name="Li Y."/>
            <person name="Sateriale A."/>
            <person name="Ansell B."/>
            <person name="Jex A."/>
            <person name="Sanders M."/>
            <person name="Brooks K."/>
            <person name="Tracey A."/>
            <person name="Berriman M."/>
            <person name="Striepen B."/>
            <person name="Cotton J.A."/>
            <person name="Kissinger J.C."/>
        </authorList>
    </citation>
    <scope>NUCLEOTIDE SEQUENCE [LARGE SCALE GENOMIC DNA]</scope>
    <source>
        <strain evidence="1 2">IOWA-ATCC</strain>
    </source>
</reference>
<protein>
    <submittedName>
        <fullName evidence="1">Uncharacterized protein</fullName>
    </submittedName>
</protein>
<proteinExistence type="predicted"/>
<dbReference type="Proteomes" id="UP000593906">
    <property type="component" value="Chromosome 5"/>
</dbReference>
<dbReference type="EMBL" id="CP044418">
    <property type="protein sequence ID" value="QOY41433.1"/>
    <property type="molecule type" value="Genomic_DNA"/>
</dbReference>
<organism evidence="1 2">
    <name type="scientific">Cryptosporidium parvum</name>
    <dbReference type="NCBI Taxonomy" id="5807"/>
    <lineage>
        <taxon>Eukaryota</taxon>
        <taxon>Sar</taxon>
        <taxon>Alveolata</taxon>
        <taxon>Apicomplexa</taxon>
        <taxon>Conoidasida</taxon>
        <taxon>Coccidia</taxon>
        <taxon>Eucoccidiorida</taxon>
        <taxon>Eimeriorina</taxon>
        <taxon>Cryptosporidiidae</taxon>
        <taxon>Cryptosporidium</taxon>
    </lineage>
</organism>
<evidence type="ECO:0000313" key="2">
    <source>
        <dbReference type="Proteomes" id="UP000593906"/>
    </source>
</evidence>
<dbReference type="AlphaFoldDB" id="A0A7S7LGV5"/>
<dbReference type="VEuPathDB" id="CryptoDB:CPATCC_0021780"/>
<gene>
    <name evidence="1" type="ORF">CPATCC_001986</name>
</gene>